<feature type="chain" id="PRO_5025710144" description="Arabinogalactan endo-beta-1,4-galactanase" evidence="6">
    <location>
        <begin position="23"/>
        <end position="334"/>
    </location>
</feature>
<feature type="signal peptide" evidence="6">
    <location>
        <begin position="1"/>
        <end position="22"/>
    </location>
</feature>
<keyword evidence="8" id="KW-1185">Reference proteome</keyword>
<keyword evidence="4 6" id="KW-0378">Hydrolase</keyword>
<dbReference type="InterPro" id="IPR017853">
    <property type="entry name" value="GH"/>
</dbReference>
<dbReference type="GO" id="GO:0031218">
    <property type="term" value="F:arabinogalactan endo-1,4-beta-galactosidase activity"/>
    <property type="evidence" value="ECO:0007669"/>
    <property type="project" value="UniProtKB-EC"/>
</dbReference>
<accession>A0A6A6P0G1</accession>
<comment type="similarity">
    <text evidence="2 6">Belongs to the glycosyl hydrolase 53 family.</text>
</comment>
<dbReference type="InterPro" id="IPR011683">
    <property type="entry name" value="Glyco_hydro_53"/>
</dbReference>
<keyword evidence="5 6" id="KW-0326">Glycosidase</keyword>
<dbReference type="OrthoDB" id="110914at2759"/>
<evidence type="ECO:0000256" key="1">
    <source>
        <dbReference type="ARBA" id="ARBA00001695"/>
    </source>
</evidence>
<evidence type="ECO:0000313" key="7">
    <source>
        <dbReference type="EMBL" id="KAF2457284.1"/>
    </source>
</evidence>
<keyword evidence="6" id="KW-0732">Signal</keyword>
<evidence type="ECO:0000256" key="6">
    <source>
        <dbReference type="RuleBase" id="RU361192"/>
    </source>
</evidence>
<dbReference type="Pfam" id="PF07745">
    <property type="entry name" value="Glyco_hydro_53"/>
    <property type="match status" value="1"/>
</dbReference>
<evidence type="ECO:0000256" key="2">
    <source>
        <dbReference type="ARBA" id="ARBA00010687"/>
    </source>
</evidence>
<evidence type="ECO:0000256" key="4">
    <source>
        <dbReference type="ARBA" id="ARBA00022801"/>
    </source>
</evidence>
<evidence type="ECO:0000313" key="8">
    <source>
        <dbReference type="Proteomes" id="UP000799766"/>
    </source>
</evidence>
<dbReference type="AlphaFoldDB" id="A0A6A6P0G1"/>
<reference evidence="7" key="1">
    <citation type="journal article" date="2020" name="Stud. Mycol.">
        <title>101 Dothideomycetes genomes: a test case for predicting lifestyles and emergence of pathogens.</title>
        <authorList>
            <person name="Haridas S."/>
            <person name="Albert R."/>
            <person name="Binder M."/>
            <person name="Bloem J."/>
            <person name="Labutti K."/>
            <person name="Salamov A."/>
            <person name="Andreopoulos B."/>
            <person name="Baker S."/>
            <person name="Barry K."/>
            <person name="Bills G."/>
            <person name="Bluhm B."/>
            <person name="Cannon C."/>
            <person name="Castanera R."/>
            <person name="Culley D."/>
            <person name="Daum C."/>
            <person name="Ezra D."/>
            <person name="Gonzalez J."/>
            <person name="Henrissat B."/>
            <person name="Kuo A."/>
            <person name="Liang C."/>
            <person name="Lipzen A."/>
            <person name="Lutzoni F."/>
            <person name="Magnuson J."/>
            <person name="Mondo S."/>
            <person name="Nolan M."/>
            <person name="Ohm R."/>
            <person name="Pangilinan J."/>
            <person name="Park H.-J."/>
            <person name="Ramirez L."/>
            <person name="Alfaro M."/>
            <person name="Sun H."/>
            <person name="Tritt A."/>
            <person name="Yoshinaga Y."/>
            <person name="Zwiers L.-H."/>
            <person name="Turgeon B."/>
            <person name="Goodwin S."/>
            <person name="Spatafora J."/>
            <person name="Crous P."/>
            <person name="Grigoriev I."/>
        </authorList>
    </citation>
    <scope>NUCLEOTIDE SEQUENCE</scope>
    <source>
        <strain evidence="7">ATCC 16933</strain>
    </source>
</reference>
<sequence>MLPKASTLILCAVTALVVQVKGALEYNGADISSLLMLERQGRTFMRENGEVNPPDGNYNLDYNVELARRVRAAKMSVYIDLHYSDTWADPGHQDTPAAWSGYGLEDLQYAVYNYTKDVLDRFADEGIDVELISIGNEVRAGLLWPQGGTSSYYNIADLLHSGAWGVKDSIIEPTPQIMIHVDNGWNWGDQQYFYDSILRTGAISLDDFDVMGVSYYPFYNEAATLSALRDSLARMASTYGKPIHVVETDWPVSCPYPSNQFPADARSIPFTVEGQAMWMREVASVIEQEPLAVGLYYWEPAFLGNANLGSSCADNLMVEPDGRARSSLQVYGEI</sequence>
<dbReference type="PANTHER" id="PTHR34983">
    <property type="entry name" value="ARABINOGALACTAN ENDO-BETA-1,4-GALACTANASE A"/>
    <property type="match status" value="1"/>
</dbReference>
<organism evidence="7 8">
    <name type="scientific">Lineolata rhizophorae</name>
    <dbReference type="NCBI Taxonomy" id="578093"/>
    <lineage>
        <taxon>Eukaryota</taxon>
        <taxon>Fungi</taxon>
        <taxon>Dikarya</taxon>
        <taxon>Ascomycota</taxon>
        <taxon>Pezizomycotina</taxon>
        <taxon>Dothideomycetes</taxon>
        <taxon>Dothideomycetes incertae sedis</taxon>
        <taxon>Lineolatales</taxon>
        <taxon>Lineolataceae</taxon>
        <taxon>Lineolata</taxon>
    </lineage>
</organism>
<dbReference type="GO" id="GO:0015926">
    <property type="term" value="F:glucosidase activity"/>
    <property type="evidence" value="ECO:0007669"/>
    <property type="project" value="InterPro"/>
</dbReference>
<dbReference type="SUPFAM" id="SSF51445">
    <property type="entry name" value="(Trans)glycosidases"/>
    <property type="match status" value="1"/>
</dbReference>
<dbReference type="PANTHER" id="PTHR34983:SF1">
    <property type="entry name" value="ARABINOGALACTAN ENDO-BETA-1,4-GALACTANASE A"/>
    <property type="match status" value="1"/>
</dbReference>
<comment type="catalytic activity">
    <reaction evidence="1 6">
        <text>The enzyme specifically hydrolyzes (1-&gt;4)-beta-D-galactosidic linkages in type I arabinogalactans.</text>
        <dbReference type="EC" id="3.2.1.89"/>
    </reaction>
</comment>
<evidence type="ECO:0000256" key="5">
    <source>
        <dbReference type="ARBA" id="ARBA00023295"/>
    </source>
</evidence>
<dbReference type="EMBL" id="MU001681">
    <property type="protein sequence ID" value="KAF2457284.1"/>
    <property type="molecule type" value="Genomic_DNA"/>
</dbReference>
<proteinExistence type="inferred from homology"/>
<protein>
    <recommendedName>
        <fullName evidence="3 6">Arabinogalactan endo-beta-1,4-galactanase</fullName>
        <ecNumber evidence="3 6">3.2.1.89</ecNumber>
    </recommendedName>
</protein>
<dbReference type="Proteomes" id="UP000799766">
    <property type="component" value="Unassembled WGS sequence"/>
</dbReference>
<gene>
    <name evidence="7" type="ORF">BDY21DRAFT_415332</name>
</gene>
<evidence type="ECO:0000256" key="3">
    <source>
        <dbReference type="ARBA" id="ARBA00012556"/>
    </source>
</evidence>
<name>A0A6A6P0G1_9PEZI</name>
<dbReference type="GO" id="GO:0045490">
    <property type="term" value="P:pectin catabolic process"/>
    <property type="evidence" value="ECO:0007669"/>
    <property type="project" value="TreeGrafter"/>
</dbReference>
<dbReference type="EC" id="3.2.1.89" evidence="3 6"/>
<dbReference type="Gene3D" id="3.20.20.80">
    <property type="entry name" value="Glycosidases"/>
    <property type="match status" value="1"/>
</dbReference>